<accession>A0A3N4J6P7</accession>
<name>A0A3N4J6P7_9PEZI</name>
<organism evidence="1 2">
    <name type="scientific">Choiromyces venosus 120613-1</name>
    <dbReference type="NCBI Taxonomy" id="1336337"/>
    <lineage>
        <taxon>Eukaryota</taxon>
        <taxon>Fungi</taxon>
        <taxon>Dikarya</taxon>
        <taxon>Ascomycota</taxon>
        <taxon>Pezizomycotina</taxon>
        <taxon>Pezizomycetes</taxon>
        <taxon>Pezizales</taxon>
        <taxon>Tuberaceae</taxon>
        <taxon>Choiromyces</taxon>
    </lineage>
</organism>
<reference evidence="1 2" key="1">
    <citation type="journal article" date="2018" name="Nat. Ecol. Evol.">
        <title>Pezizomycetes genomes reveal the molecular basis of ectomycorrhizal truffle lifestyle.</title>
        <authorList>
            <person name="Murat C."/>
            <person name="Payen T."/>
            <person name="Noel B."/>
            <person name="Kuo A."/>
            <person name="Morin E."/>
            <person name="Chen J."/>
            <person name="Kohler A."/>
            <person name="Krizsan K."/>
            <person name="Balestrini R."/>
            <person name="Da Silva C."/>
            <person name="Montanini B."/>
            <person name="Hainaut M."/>
            <person name="Levati E."/>
            <person name="Barry K.W."/>
            <person name="Belfiori B."/>
            <person name="Cichocki N."/>
            <person name="Clum A."/>
            <person name="Dockter R.B."/>
            <person name="Fauchery L."/>
            <person name="Guy J."/>
            <person name="Iotti M."/>
            <person name="Le Tacon F."/>
            <person name="Lindquist E.A."/>
            <person name="Lipzen A."/>
            <person name="Malagnac F."/>
            <person name="Mello A."/>
            <person name="Molinier V."/>
            <person name="Miyauchi S."/>
            <person name="Poulain J."/>
            <person name="Riccioni C."/>
            <person name="Rubini A."/>
            <person name="Sitrit Y."/>
            <person name="Splivallo R."/>
            <person name="Traeger S."/>
            <person name="Wang M."/>
            <person name="Zifcakova L."/>
            <person name="Wipf D."/>
            <person name="Zambonelli A."/>
            <person name="Paolocci F."/>
            <person name="Nowrousian M."/>
            <person name="Ottonello S."/>
            <person name="Baldrian P."/>
            <person name="Spatafora J.W."/>
            <person name="Henrissat B."/>
            <person name="Nagy L.G."/>
            <person name="Aury J.M."/>
            <person name="Wincker P."/>
            <person name="Grigoriev I.V."/>
            <person name="Bonfante P."/>
            <person name="Martin F.M."/>
        </authorList>
    </citation>
    <scope>NUCLEOTIDE SEQUENCE [LARGE SCALE GENOMIC DNA]</scope>
    <source>
        <strain evidence="1 2">120613-1</strain>
    </source>
</reference>
<protein>
    <submittedName>
        <fullName evidence="1">Uncharacterized protein</fullName>
    </submittedName>
</protein>
<sequence length="53" mass="5770">MGNPPSPPPSLRLPSPVHYPIPFKLTSHPSPPEFNNTFAMLSYTSIKLIPSPA</sequence>
<dbReference type="EMBL" id="ML120462">
    <property type="protein sequence ID" value="RPA92947.1"/>
    <property type="molecule type" value="Genomic_DNA"/>
</dbReference>
<gene>
    <name evidence="1" type="ORF">L873DRAFT_115605</name>
</gene>
<dbReference type="Proteomes" id="UP000276215">
    <property type="component" value="Unassembled WGS sequence"/>
</dbReference>
<dbReference type="AlphaFoldDB" id="A0A3N4J6P7"/>
<evidence type="ECO:0000313" key="2">
    <source>
        <dbReference type="Proteomes" id="UP000276215"/>
    </source>
</evidence>
<evidence type="ECO:0000313" key="1">
    <source>
        <dbReference type="EMBL" id="RPA92947.1"/>
    </source>
</evidence>
<proteinExistence type="predicted"/>
<keyword evidence="2" id="KW-1185">Reference proteome</keyword>